<comment type="pathway">
    <text evidence="1">Amino-acid biosynthesis; L-lysine biosynthesis via AAA pathway; L-lysine from L-alpha-aminoadipate (fungal route): step 3/3.</text>
</comment>
<evidence type="ECO:0000313" key="12">
    <source>
        <dbReference type="EMBL" id="MFC4870623.1"/>
    </source>
</evidence>
<comment type="catalytic activity">
    <reaction evidence="9">
        <text>L-saccharopine + NAD(+) + H2O = L-lysine + 2-oxoglutarate + NADH + H(+)</text>
        <dbReference type="Rhea" id="RHEA:12440"/>
        <dbReference type="ChEBI" id="CHEBI:15377"/>
        <dbReference type="ChEBI" id="CHEBI:15378"/>
        <dbReference type="ChEBI" id="CHEBI:16810"/>
        <dbReference type="ChEBI" id="CHEBI:32551"/>
        <dbReference type="ChEBI" id="CHEBI:57540"/>
        <dbReference type="ChEBI" id="CHEBI:57945"/>
        <dbReference type="ChEBI" id="CHEBI:57951"/>
        <dbReference type="EC" id="1.5.1.7"/>
    </reaction>
</comment>
<dbReference type="RefSeq" id="WP_377061317.1">
    <property type="nucleotide sequence ID" value="NZ_JBHSJJ010000001.1"/>
</dbReference>
<comment type="subunit">
    <text evidence="2">Monomer.</text>
</comment>
<reference evidence="13" key="1">
    <citation type="journal article" date="2019" name="Int. J. Syst. Evol. Microbiol.">
        <title>The Global Catalogue of Microorganisms (GCM) 10K type strain sequencing project: providing services to taxonomists for standard genome sequencing and annotation.</title>
        <authorList>
            <consortium name="The Broad Institute Genomics Platform"/>
            <consortium name="The Broad Institute Genome Sequencing Center for Infectious Disease"/>
            <person name="Wu L."/>
            <person name="Ma J."/>
        </authorList>
    </citation>
    <scope>NUCLEOTIDE SEQUENCE [LARGE SCALE GENOMIC DNA]</scope>
    <source>
        <strain evidence="13">CGMCC 4.7466</strain>
    </source>
</reference>
<evidence type="ECO:0000256" key="9">
    <source>
        <dbReference type="ARBA" id="ARBA00047860"/>
    </source>
</evidence>
<keyword evidence="7" id="KW-1015">Disulfide bond</keyword>
<dbReference type="Gene3D" id="3.40.50.720">
    <property type="entry name" value="NAD(P)-binding Rossmann-like Domain"/>
    <property type="match status" value="2"/>
</dbReference>
<evidence type="ECO:0000259" key="11">
    <source>
        <dbReference type="SMART" id="SM01003"/>
    </source>
</evidence>
<dbReference type="PANTHER" id="PTHR11133:SF22">
    <property type="entry name" value="ALPHA-AMINOADIPIC SEMIALDEHYDE SYNTHASE, MITOCHONDRIAL"/>
    <property type="match status" value="1"/>
</dbReference>
<comment type="caution">
    <text evidence="12">The sequence shown here is derived from an EMBL/GenBank/DDBJ whole genome shotgun (WGS) entry which is preliminary data.</text>
</comment>
<feature type="domain" description="Alanine dehydrogenase/pyridine nucleotide transhydrogenase N-terminal" evidence="11">
    <location>
        <begin position="4"/>
        <end position="137"/>
    </location>
</feature>
<name>A0ABV9SWA2_9BACT</name>
<evidence type="ECO:0000256" key="4">
    <source>
        <dbReference type="ARBA" id="ARBA00021221"/>
    </source>
</evidence>
<evidence type="ECO:0000256" key="8">
    <source>
        <dbReference type="ARBA" id="ARBA00033228"/>
    </source>
</evidence>
<accession>A0ABV9SWA2</accession>
<feature type="domain" description="Alanine dehydrogenase/pyridine nucleotide transhydrogenase NAD(H)-binding" evidence="10">
    <location>
        <begin position="165"/>
        <end position="340"/>
    </location>
</feature>
<dbReference type="SMART" id="SM01003">
    <property type="entry name" value="AlaDh_PNT_N"/>
    <property type="match status" value="1"/>
</dbReference>
<proteinExistence type="predicted"/>
<evidence type="ECO:0000256" key="3">
    <source>
        <dbReference type="ARBA" id="ARBA00012847"/>
    </source>
</evidence>
<evidence type="ECO:0000256" key="2">
    <source>
        <dbReference type="ARBA" id="ARBA00011245"/>
    </source>
</evidence>
<sequence length="401" mass="45843">MKIGLIREEKLPPDKRVAFSPRQLFQLQEYYENRVSFKVEPSPIRCYSDEEYEAKGIEVTEDVSDCEVLMGIKEVPTEKLIPDKTYFFFSHTVKGQVYNRKILQEVLKKNIRLIDYEMLHLTDGRRAAGFGRWAGIVGGYNSLWAYGKKSGLYSLRRAFQCRDSAELFEELKKVELPPIKLVITGDGKVATGVLEILEALKIRRTLPEDYLQRYFEESVYTQLGVEEYNQRRTDGGFNKGEFFRHPERYEGCFLPYAEVSDILIAAAYWDPKAPRLFQMEDISNPDFCLSVISDITCDINGSVPTTIRPSTIHDPVYDIDRESFSELPAFGRQNSISVVAIDNLPCELPRDASEDFGRQLSESVIPELLKGDAEMIENATIADNGLLKPAFQYLADYVRGI</sequence>
<dbReference type="EMBL" id="JBHSJJ010000001">
    <property type="protein sequence ID" value="MFC4870623.1"/>
    <property type="molecule type" value="Genomic_DNA"/>
</dbReference>
<dbReference type="Proteomes" id="UP001595818">
    <property type="component" value="Unassembled WGS sequence"/>
</dbReference>
<evidence type="ECO:0000256" key="1">
    <source>
        <dbReference type="ARBA" id="ARBA00004884"/>
    </source>
</evidence>
<keyword evidence="13" id="KW-1185">Reference proteome</keyword>
<dbReference type="EC" id="1.5.1.7" evidence="3"/>
<dbReference type="InterPro" id="IPR007886">
    <property type="entry name" value="AlaDH/PNT_N"/>
</dbReference>
<evidence type="ECO:0000259" key="10">
    <source>
        <dbReference type="SMART" id="SM01002"/>
    </source>
</evidence>
<organism evidence="12 13">
    <name type="scientific">Negadavirga shengliensis</name>
    <dbReference type="NCBI Taxonomy" id="1389218"/>
    <lineage>
        <taxon>Bacteria</taxon>
        <taxon>Pseudomonadati</taxon>
        <taxon>Bacteroidota</taxon>
        <taxon>Cytophagia</taxon>
        <taxon>Cytophagales</taxon>
        <taxon>Cyclobacteriaceae</taxon>
        <taxon>Negadavirga</taxon>
    </lineage>
</organism>
<evidence type="ECO:0000313" key="13">
    <source>
        <dbReference type="Proteomes" id="UP001595818"/>
    </source>
</evidence>
<evidence type="ECO:0000256" key="6">
    <source>
        <dbReference type="ARBA" id="ARBA00023002"/>
    </source>
</evidence>
<dbReference type="CDD" id="cd05199">
    <property type="entry name" value="SDH_like"/>
    <property type="match status" value="1"/>
</dbReference>
<dbReference type="InterPro" id="IPR027281">
    <property type="entry name" value="Lys1"/>
</dbReference>
<protein>
    <recommendedName>
        <fullName evidence="4">Saccharopine dehydrogenase [NAD(+), L-lysine-forming]</fullName>
        <ecNumber evidence="3">1.5.1.7</ecNumber>
    </recommendedName>
    <alternativeName>
        <fullName evidence="8">Lysine--2-oxoglutarate reductase</fullName>
    </alternativeName>
</protein>
<dbReference type="InterPro" id="IPR051168">
    <property type="entry name" value="AASS"/>
</dbReference>
<dbReference type="Pfam" id="PF05222">
    <property type="entry name" value="AlaDh_PNT_N"/>
    <property type="match status" value="1"/>
</dbReference>
<dbReference type="PANTHER" id="PTHR11133">
    <property type="entry name" value="SACCHAROPINE DEHYDROGENASE"/>
    <property type="match status" value="1"/>
</dbReference>
<keyword evidence="6" id="KW-0560">Oxidoreductase</keyword>
<evidence type="ECO:0000256" key="5">
    <source>
        <dbReference type="ARBA" id="ARBA00022605"/>
    </source>
</evidence>
<dbReference type="SMART" id="SM01002">
    <property type="entry name" value="AlaDh_PNT_C"/>
    <property type="match status" value="1"/>
</dbReference>
<dbReference type="InterPro" id="IPR007698">
    <property type="entry name" value="AlaDH/PNT_NAD(H)-bd"/>
</dbReference>
<evidence type="ECO:0000256" key="7">
    <source>
        <dbReference type="ARBA" id="ARBA00023157"/>
    </source>
</evidence>
<keyword evidence="5" id="KW-0028">Amino-acid biosynthesis</keyword>
<dbReference type="SUPFAM" id="SSF52283">
    <property type="entry name" value="Formate/glycerate dehydrogenase catalytic domain-like"/>
    <property type="match status" value="1"/>
</dbReference>
<dbReference type="PIRSF" id="PIRSF018250">
    <property type="entry name" value="Saccharopine_DH_Lys"/>
    <property type="match status" value="1"/>
</dbReference>
<gene>
    <name evidence="12" type="ORF">ACFPFU_02915</name>
</gene>